<evidence type="ECO:0000256" key="1">
    <source>
        <dbReference type="ARBA" id="ARBA00005854"/>
    </source>
</evidence>
<keyword evidence="2" id="KW-0560">Oxidoreductase</keyword>
<evidence type="ECO:0008006" key="7">
    <source>
        <dbReference type="Google" id="ProtNLM"/>
    </source>
</evidence>
<dbReference type="SUPFAM" id="SSF52283">
    <property type="entry name" value="Formate/glycerate dehydrogenase catalytic domain-like"/>
    <property type="match status" value="1"/>
</dbReference>
<keyword evidence="3" id="KW-0520">NAD</keyword>
<dbReference type="Pfam" id="PF00389">
    <property type="entry name" value="2-Hacid_dh"/>
    <property type="match status" value="1"/>
</dbReference>
<dbReference type="PANTHER" id="PTHR42789:SF1">
    <property type="entry name" value="D-ISOMER SPECIFIC 2-HYDROXYACID DEHYDROGENASE FAMILY PROTEIN (AFU_ORTHOLOGUE AFUA_6G10090)"/>
    <property type="match status" value="1"/>
</dbReference>
<dbReference type="PANTHER" id="PTHR42789">
    <property type="entry name" value="D-ISOMER SPECIFIC 2-HYDROXYACID DEHYDROGENASE FAMILY PROTEIN (AFU_ORTHOLOGUE AFUA_6G10090)"/>
    <property type="match status" value="1"/>
</dbReference>
<comment type="similarity">
    <text evidence="1">Belongs to the D-isomer specific 2-hydroxyacid dehydrogenase family.</text>
</comment>
<dbReference type="AlphaFoldDB" id="A0A381Q008"/>
<dbReference type="GO" id="GO:0016616">
    <property type="term" value="F:oxidoreductase activity, acting on the CH-OH group of donors, NAD or NADP as acceptor"/>
    <property type="evidence" value="ECO:0007669"/>
    <property type="project" value="InterPro"/>
</dbReference>
<dbReference type="InterPro" id="IPR029753">
    <property type="entry name" value="D-isomer_DH_CS"/>
</dbReference>
<dbReference type="InterPro" id="IPR006140">
    <property type="entry name" value="D-isomer_DH_NAD-bd"/>
</dbReference>
<dbReference type="PROSITE" id="PS00670">
    <property type="entry name" value="D_2_HYDROXYACID_DH_2"/>
    <property type="match status" value="1"/>
</dbReference>
<accession>A0A381Q008</accession>
<dbReference type="InterPro" id="IPR006139">
    <property type="entry name" value="D-isomer_2_OHA_DH_cat_dom"/>
</dbReference>
<dbReference type="GO" id="GO:0051287">
    <property type="term" value="F:NAD binding"/>
    <property type="evidence" value="ECO:0007669"/>
    <property type="project" value="InterPro"/>
</dbReference>
<dbReference type="Pfam" id="PF02826">
    <property type="entry name" value="2-Hacid_dh_C"/>
    <property type="match status" value="1"/>
</dbReference>
<proteinExistence type="inferred from homology"/>
<gene>
    <name evidence="6" type="ORF">METZ01_LOCUS25334</name>
</gene>
<dbReference type="SUPFAM" id="SSF51735">
    <property type="entry name" value="NAD(P)-binding Rossmann-fold domains"/>
    <property type="match status" value="1"/>
</dbReference>
<evidence type="ECO:0000259" key="4">
    <source>
        <dbReference type="Pfam" id="PF00389"/>
    </source>
</evidence>
<evidence type="ECO:0000256" key="2">
    <source>
        <dbReference type="ARBA" id="ARBA00023002"/>
    </source>
</evidence>
<sequence length="328" mass="34998">MNDLPIIWFDRALDDSMMKLVEGRWNPSWPKGDDPLDGIKQADGAVVGASIVYNREVFSVSPNLRVLSRAGIGFDNVNLEDATEFGIAACNTPDGPTISTAEHALALIFAITKGLKQSEGRLHRQEGNYSASHHSLELNGASLTLIGLGRIASRVATVALAAGMTVTAYDPFESNEKFEQLGVGRASTLVEAVREAQVVSIHAPLTDQTHHLISAELLDQMTDGVFIVNTARGGLVDDSALIDALISGKVQAAGLDVTDPEPLPQGHPLLQHDNILVTPHVASATSEGRKRIFTMAIDQVLTGLSGSKPSNILNPEVWPGRSSMQTVT</sequence>
<dbReference type="InterPro" id="IPR050857">
    <property type="entry name" value="D-2-hydroxyacid_DH"/>
</dbReference>
<reference evidence="6" key="1">
    <citation type="submission" date="2018-05" db="EMBL/GenBank/DDBJ databases">
        <authorList>
            <person name="Lanie J.A."/>
            <person name="Ng W.-L."/>
            <person name="Kazmierczak K.M."/>
            <person name="Andrzejewski T.M."/>
            <person name="Davidsen T.M."/>
            <person name="Wayne K.J."/>
            <person name="Tettelin H."/>
            <person name="Glass J.I."/>
            <person name="Rusch D."/>
            <person name="Podicherti R."/>
            <person name="Tsui H.-C.T."/>
            <person name="Winkler M.E."/>
        </authorList>
    </citation>
    <scope>NUCLEOTIDE SEQUENCE</scope>
</reference>
<feature type="domain" description="D-isomer specific 2-hydroxyacid dehydrogenase NAD-binding" evidence="5">
    <location>
        <begin position="105"/>
        <end position="282"/>
    </location>
</feature>
<protein>
    <recommendedName>
        <fullName evidence="7">Hydroxyacid dehydrogenase</fullName>
    </recommendedName>
</protein>
<dbReference type="InterPro" id="IPR036291">
    <property type="entry name" value="NAD(P)-bd_dom_sf"/>
</dbReference>
<evidence type="ECO:0000259" key="5">
    <source>
        <dbReference type="Pfam" id="PF02826"/>
    </source>
</evidence>
<dbReference type="EMBL" id="UINC01001150">
    <property type="protein sequence ID" value="SUZ72480.1"/>
    <property type="molecule type" value="Genomic_DNA"/>
</dbReference>
<dbReference type="Gene3D" id="3.40.50.720">
    <property type="entry name" value="NAD(P)-binding Rossmann-like Domain"/>
    <property type="match status" value="2"/>
</dbReference>
<feature type="domain" description="D-isomer specific 2-hydroxyacid dehydrogenase catalytic" evidence="4">
    <location>
        <begin position="35"/>
        <end position="314"/>
    </location>
</feature>
<evidence type="ECO:0000256" key="3">
    <source>
        <dbReference type="ARBA" id="ARBA00023027"/>
    </source>
</evidence>
<name>A0A381Q008_9ZZZZ</name>
<organism evidence="6">
    <name type="scientific">marine metagenome</name>
    <dbReference type="NCBI Taxonomy" id="408172"/>
    <lineage>
        <taxon>unclassified sequences</taxon>
        <taxon>metagenomes</taxon>
        <taxon>ecological metagenomes</taxon>
    </lineage>
</organism>
<evidence type="ECO:0000313" key="6">
    <source>
        <dbReference type="EMBL" id="SUZ72480.1"/>
    </source>
</evidence>